<proteinExistence type="predicted"/>
<name>A0A8B2NC99_9HYPH</name>
<dbReference type="RefSeq" id="WP_111352738.1">
    <property type="nucleotide sequence ID" value="NZ_QHHQ01000020.1"/>
</dbReference>
<dbReference type="OrthoDB" id="7860488at2"/>
<dbReference type="AlphaFoldDB" id="A0A8B2NC99"/>
<keyword evidence="2" id="KW-1185">Reference proteome</keyword>
<comment type="caution">
    <text evidence="1">The sequence shown here is derived from an EMBL/GenBank/DDBJ whole genome shotgun (WGS) entry which is preliminary data.</text>
</comment>
<dbReference type="EMBL" id="QHHQ01000020">
    <property type="protein sequence ID" value="RAH95895.1"/>
    <property type="molecule type" value="Genomic_DNA"/>
</dbReference>
<evidence type="ECO:0000313" key="1">
    <source>
        <dbReference type="EMBL" id="RAH95895.1"/>
    </source>
</evidence>
<dbReference type="Proteomes" id="UP000249590">
    <property type="component" value="Unassembled WGS sequence"/>
</dbReference>
<gene>
    <name evidence="1" type="ORF">DLJ53_33845</name>
</gene>
<reference evidence="1 2" key="1">
    <citation type="submission" date="2018-05" db="EMBL/GenBank/DDBJ databases">
        <title>Acuticoccus sediminis sp. nov., isolated from deep-sea sediment of Indian Ocean.</title>
        <authorList>
            <person name="Liu X."/>
            <person name="Lai Q."/>
            <person name="Du Y."/>
            <person name="Sun F."/>
            <person name="Zhang X."/>
            <person name="Wang S."/>
            <person name="Shao Z."/>
        </authorList>
    </citation>
    <scope>NUCLEOTIDE SEQUENCE [LARGE SCALE GENOMIC DNA]</scope>
    <source>
        <strain evidence="1 2">PTG4-2</strain>
    </source>
</reference>
<protein>
    <submittedName>
        <fullName evidence="1">Uncharacterized protein</fullName>
    </submittedName>
</protein>
<evidence type="ECO:0000313" key="2">
    <source>
        <dbReference type="Proteomes" id="UP000249590"/>
    </source>
</evidence>
<sequence>MFEVGQIVRFRNRLDRPPGSAEVFRITRVLPPVGDALQYRIRNESEPYERVVTEDRLDRVDTAADRKSGSLEEKVFGLG</sequence>
<accession>A0A8B2NC99</accession>
<organism evidence="1 2">
    <name type="scientific">Acuticoccus sediminis</name>
    <dbReference type="NCBI Taxonomy" id="2184697"/>
    <lineage>
        <taxon>Bacteria</taxon>
        <taxon>Pseudomonadati</taxon>
        <taxon>Pseudomonadota</taxon>
        <taxon>Alphaproteobacteria</taxon>
        <taxon>Hyphomicrobiales</taxon>
        <taxon>Amorphaceae</taxon>
        <taxon>Acuticoccus</taxon>
    </lineage>
</organism>